<dbReference type="EC" id="2.1.1.60" evidence="3"/>
<evidence type="ECO:0000313" key="10">
    <source>
        <dbReference type="Proteomes" id="UP000735302"/>
    </source>
</evidence>
<name>A0AAV4B300_9GAST</name>
<dbReference type="Pfam" id="PF10294">
    <property type="entry name" value="Methyltransf_16"/>
    <property type="match status" value="1"/>
</dbReference>
<organism evidence="9 10">
    <name type="scientific">Plakobranchus ocellatus</name>
    <dbReference type="NCBI Taxonomy" id="259542"/>
    <lineage>
        <taxon>Eukaryota</taxon>
        <taxon>Metazoa</taxon>
        <taxon>Spiralia</taxon>
        <taxon>Lophotrochozoa</taxon>
        <taxon>Mollusca</taxon>
        <taxon>Gastropoda</taxon>
        <taxon>Heterobranchia</taxon>
        <taxon>Euthyneura</taxon>
        <taxon>Panpulmonata</taxon>
        <taxon>Sacoglossa</taxon>
        <taxon>Placobranchoidea</taxon>
        <taxon>Plakobranchidae</taxon>
        <taxon>Plakobranchus</taxon>
    </lineage>
</organism>
<reference evidence="9 10" key="1">
    <citation type="journal article" date="2021" name="Elife">
        <title>Chloroplast acquisition without the gene transfer in kleptoplastic sea slugs, Plakobranchus ocellatus.</title>
        <authorList>
            <person name="Maeda T."/>
            <person name="Takahashi S."/>
            <person name="Yoshida T."/>
            <person name="Shimamura S."/>
            <person name="Takaki Y."/>
            <person name="Nagai Y."/>
            <person name="Toyoda A."/>
            <person name="Suzuki Y."/>
            <person name="Arimoto A."/>
            <person name="Ishii H."/>
            <person name="Satoh N."/>
            <person name="Nishiyama T."/>
            <person name="Hasebe M."/>
            <person name="Maruyama T."/>
            <person name="Minagawa J."/>
            <person name="Obokata J."/>
            <person name="Shigenobu S."/>
        </authorList>
    </citation>
    <scope>NUCLEOTIDE SEQUENCE [LARGE SCALE GENOMIC DNA]</scope>
</reference>
<dbReference type="GO" id="GO:0032259">
    <property type="term" value="P:methylation"/>
    <property type="evidence" value="ECO:0007669"/>
    <property type="project" value="UniProtKB-KW"/>
</dbReference>
<evidence type="ECO:0000256" key="3">
    <source>
        <dbReference type="ARBA" id="ARBA00011914"/>
    </source>
</evidence>
<dbReference type="AlphaFoldDB" id="A0AAV4B300"/>
<dbReference type="GO" id="GO:0005737">
    <property type="term" value="C:cytoplasm"/>
    <property type="evidence" value="ECO:0007669"/>
    <property type="project" value="UniProtKB-SubCell"/>
</dbReference>
<gene>
    <name evidence="9" type="ORF">PoB_003972100</name>
</gene>
<dbReference type="InterPro" id="IPR019410">
    <property type="entry name" value="Methyltransf_16"/>
</dbReference>
<dbReference type="Gene3D" id="3.40.50.150">
    <property type="entry name" value="Vaccinia Virus protein VP39"/>
    <property type="match status" value="1"/>
</dbReference>
<dbReference type="Proteomes" id="UP000735302">
    <property type="component" value="Unassembled WGS sequence"/>
</dbReference>
<evidence type="ECO:0000256" key="5">
    <source>
        <dbReference type="ARBA" id="ARBA00022490"/>
    </source>
</evidence>
<evidence type="ECO:0000256" key="4">
    <source>
        <dbReference type="ARBA" id="ARBA00020594"/>
    </source>
</evidence>
<accession>A0AAV4B300</accession>
<evidence type="ECO:0000256" key="6">
    <source>
        <dbReference type="ARBA" id="ARBA00022603"/>
    </source>
</evidence>
<proteinExistence type="predicted"/>
<evidence type="ECO:0000256" key="7">
    <source>
        <dbReference type="ARBA" id="ARBA00022679"/>
    </source>
</evidence>
<keyword evidence="5" id="KW-0963">Cytoplasm</keyword>
<dbReference type="PANTHER" id="PTHR13539">
    <property type="entry name" value="CALMODULIN-LYSINE N-METHYLTRANSFERASE"/>
    <property type="match status" value="1"/>
</dbReference>
<keyword evidence="7" id="KW-0808">Transferase</keyword>
<keyword evidence="8" id="KW-0539">Nucleus</keyword>
<comment type="subcellular location">
    <subcellularLocation>
        <location evidence="2">Cytoplasm</location>
    </subcellularLocation>
    <subcellularLocation>
        <location evidence="1">Nucleus</location>
    </subcellularLocation>
</comment>
<dbReference type="GO" id="GO:0005634">
    <property type="term" value="C:nucleus"/>
    <property type="evidence" value="ECO:0007669"/>
    <property type="project" value="UniProtKB-SubCell"/>
</dbReference>
<keyword evidence="10" id="KW-1185">Reference proteome</keyword>
<evidence type="ECO:0000313" key="9">
    <source>
        <dbReference type="EMBL" id="GFO13216.1"/>
    </source>
</evidence>
<dbReference type="GO" id="GO:0018025">
    <property type="term" value="F:calmodulin-lysine N-methyltransferase activity"/>
    <property type="evidence" value="ECO:0007669"/>
    <property type="project" value="UniProtKB-EC"/>
</dbReference>
<evidence type="ECO:0000256" key="1">
    <source>
        <dbReference type="ARBA" id="ARBA00004123"/>
    </source>
</evidence>
<comment type="caution">
    <text evidence="9">The sequence shown here is derived from an EMBL/GenBank/DDBJ whole genome shotgun (WGS) entry which is preliminary data.</text>
</comment>
<dbReference type="PANTHER" id="PTHR13539:SF3">
    <property type="entry name" value="CALMODULIN-LYSINE N-METHYLTRANSFERASE"/>
    <property type="match status" value="1"/>
</dbReference>
<dbReference type="EMBL" id="BLXT01004481">
    <property type="protein sequence ID" value="GFO13216.1"/>
    <property type="molecule type" value="Genomic_DNA"/>
</dbReference>
<evidence type="ECO:0000256" key="2">
    <source>
        <dbReference type="ARBA" id="ARBA00004496"/>
    </source>
</evidence>
<dbReference type="InterPro" id="IPR025800">
    <property type="entry name" value="CaM-Lys-N-MeTrfase"/>
</dbReference>
<evidence type="ECO:0000256" key="8">
    <source>
        <dbReference type="ARBA" id="ARBA00023242"/>
    </source>
</evidence>
<protein>
    <recommendedName>
        <fullName evidence="4">Calmodulin-lysine N-methyltransferase</fullName>
        <ecNumber evidence="3">2.1.1.60</ecNumber>
    </recommendedName>
</protein>
<dbReference type="SUPFAM" id="SSF53335">
    <property type="entry name" value="S-adenosyl-L-methionine-dependent methyltransferases"/>
    <property type="match status" value="1"/>
</dbReference>
<keyword evidence="6" id="KW-0489">Methyltransferase</keyword>
<sequence>MESAERKEIARKRWKILAQVLQRGTCADVSDNVVSVRRFQTFGLLNTSPIGSDVSASNDQAGGLWFSYTCNRLPDLHMKIKHLDSEISAERLNGFNNTGNVCVWPSEEVMAYYCMQHVQDFKDQRVCELGGGMTCLAGIALGLYSDASHVEITDGNEESVQNLQCIIDVNDFGHTTMAARVVRWGDQKTDADLCTTFDTVICADCLFFDSGRESLASLIHDLLKPGGKALIFAPSRGKTFYTFGEIARSLFDVTEEENYLTEVWALHTKVII</sequence>
<dbReference type="InterPro" id="IPR029063">
    <property type="entry name" value="SAM-dependent_MTases_sf"/>
</dbReference>